<dbReference type="Pfam" id="PF26135">
    <property type="entry name" value="YuzI"/>
    <property type="match status" value="1"/>
</dbReference>
<feature type="transmembrane region" description="Helical" evidence="1">
    <location>
        <begin position="48"/>
        <end position="66"/>
    </location>
</feature>
<keyword evidence="3" id="KW-1185">Reference proteome</keyword>
<dbReference type="EMBL" id="MAYT01000023">
    <property type="protein sequence ID" value="OCA87371.1"/>
    <property type="molecule type" value="Genomic_DNA"/>
</dbReference>
<evidence type="ECO:0000313" key="2">
    <source>
        <dbReference type="EMBL" id="OCA87371.1"/>
    </source>
</evidence>
<dbReference type="RefSeq" id="WP_049660700.1">
    <property type="nucleotide sequence ID" value="NZ_MAYT01000023.1"/>
</dbReference>
<keyword evidence="1" id="KW-0812">Transmembrane</keyword>
<proteinExistence type="predicted"/>
<comment type="caution">
    <text evidence="2">The sequence shown here is derived from an EMBL/GenBank/DDBJ whole genome shotgun (WGS) entry which is preliminary data.</text>
</comment>
<dbReference type="PROSITE" id="PS51257">
    <property type="entry name" value="PROKAR_LIPOPROTEIN"/>
    <property type="match status" value="1"/>
</dbReference>
<protein>
    <submittedName>
        <fullName evidence="2">Uncharacterized protein</fullName>
    </submittedName>
</protein>
<evidence type="ECO:0000313" key="3">
    <source>
        <dbReference type="Proteomes" id="UP000092578"/>
    </source>
</evidence>
<accession>A0A1B9AUB8</accession>
<gene>
    <name evidence="2" type="ORF">A8F95_09015</name>
</gene>
<dbReference type="AlphaFoldDB" id="A0A1B9AUB8"/>
<sequence>MALRLVAFLIGFGLSILGGVSCIMYLNLLTAGFTVQEYFQFVFERTECYLLAAGVFMMTAALYFPTRQ</sequence>
<reference evidence="3" key="1">
    <citation type="submission" date="2016-05" db="EMBL/GenBank/DDBJ databases">
        <authorList>
            <person name="Liu B."/>
            <person name="Wang J."/>
            <person name="Zhu Y."/>
            <person name="Liu G."/>
            <person name="Chen Q."/>
            <person name="Chen Z."/>
            <person name="Lan J."/>
            <person name="Che J."/>
            <person name="Ge C."/>
            <person name="Shi H."/>
            <person name="Pan Z."/>
            <person name="Liu X."/>
        </authorList>
    </citation>
    <scope>NUCLEOTIDE SEQUENCE [LARGE SCALE GENOMIC DNA]</scope>
    <source>
        <strain evidence="3">FJAT-27215</strain>
    </source>
</reference>
<dbReference type="Proteomes" id="UP000092578">
    <property type="component" value="Unassembled WGS sequence"/>
</dbReference>
<keyword evidence="1" id="KW-0472">Membrane</keyword>
<dbReference type="InterPro" id="IPR058887">
    <property type="entry name" value="YuzI-like"/>
</dbReference>
<evidence type="ECO:0000256" key="1">
    <source>
        <dbReference type="SAM" id="Phobius"/>
    </source>
</evidence>
<name>A0A1B9AUB8_9BACI</name>
<keyword evidence="1" id="KW-1133">Transmembrane helix</keyword>
<feature type="transmembrane region" description="Helical" evidence="1">
    <location>
        <begin position="6"/>
        <end position="28"/>
    </location>
</feature>
<organism evidence="2 3">
    <name type="scientific">Pseudobacillus wudalianchiensis</name>
    <dbReference type="NCBI Taxonomy" id="1743143"/>
    <lineage>
        <taxon>Bacteria</taxon>
        <taxon>Bacillati</taxon>
        <taxon>Bacillota</taxon>
        <taxon>Bacilli</taxon>
        <taxon>Bacillales</taxon>
        <taxon>Bacillaceae</taxon>
        <taxon>Pseudobacillus</taxon>
    </lineage>
</organism>